<feature type="compositionally biased region" description="Pro residues" evidence="1">
    <location>
        <begin position="92"/>
        <end position="109"/>
    </location>
</feature>
<dbReference type="InterPro" id="IPR051091">
    <property type="entry name" value="O-Glucosyltr/Glycosyltrsf_90"/>
</dbReference>
<evidence type="ECO:0000313" key="4">
    <source>
        <dbReference type="EMBL" id="KAK4209547.1"/>
    </source>
</evidence>
<accession>A0AAN6Y538</accession>
<evidence type="ECO:0000259" key="3">
    <source>
        <dbReference type="SMART" id="SM00672"/>
    </source>
</evidence>
<proteinExistence type="predicted"/>
<keyword evidence="2" id="KW-0812">Transmembrane</keyword>
<dbReference type="PANTHER" id="PTHR12203">
    <property type="entry name" value="KDEL LYS-ASP-GLU-LEU CONTAINING - RELATED"/>
    <property type="match status" value="1"/>
</dbReference>
<feature type="compositionally biased region" description="Polar residues" evidence="1">
    <location>
        <begin position="72"/>
        <end position="84"/>
    </location>
</feature>
<dbReference type="InterPro" id="IPR006598">
    <property type="entry name" value="CAP10"/>
</dbReference>
<dbReference type="AlphaFoldDB" id="A0AAN6Y538"/>
<organism evidence="4 5">
    <name type="scientific">Rhypophila decipiens</name>
    <dbReference type="NCBI Taxonomy" id="261697"/>
    <lineage>
        <taxon>Eukaryota</taxon>
        <taxon>Fungi</taxon>
        <taxon>Dikarya</taxon>
        <taxon>Ascomycota</taxon>
        <taxon>Pezizomycotina</taxon>
        <taxon>Sordariomycetes</taxon>
        <taxon>Sordariomycetidae</taxon>
        <taxon>Sordariales</taxon>
        <taxon>Naviculisporaceae</taxon>
        <taxon>Rhypophila</taxon>
    </lineage>
</organism>
<dbReference type="SMART" id="SM00672">
    <property type="entry name" value="CAP10"/>
    <property type="match status" value="1"/>
</dbReference>
<reference evidence="4" key="1">
    <citation type="journal article" date="2023" name="Mol. Phylogenet. Evol.">
        <title>Genome-scale phylogeny and comparative genomics of the fungal order Sordariales.</title>
        <authorList>
            <person name="Hensen N."/>
            <person name="Bonometti L."/>
            <person name="Westerberg I."/>
            <person name="Brannstrom I.O."/>
            <person name="Guillou S."/>
            <person name="Cros-Aarteil S."/>
            <person name="Calhoun S."/>
            <person name="Haridas S."/>
            <person name="Kuo A."/>
            <person name="Mondo S."/>
            <person name="Pangilinan J."/>
            <person name="Riley R."/>
            <person name="LaButti K."/>
            <person name="Andreopoulos B."/>
            <person name="Lipzen A."/>
            <person name="Chen C."/>
            <person name="Yan M."/>
            <person name="Daum C."/>
            <person name="Ng V."/>
            <person name="Clum A."/>
            <person name="Steindorff A."/>
            <person name="Ohm R.A."/>
            <person name="Martin F."/>
            <person name="Silar P."/>
            <person name="Natvig D.O."/>
            <person name="Lalanne C."/>
            <person name="Gautier V."/>
            <person name="Ament-Velasquez S.L."/>
            <person name="Kruys A."/>
            <person name="Hutchinson M.I."/>
            <person name="Powell A.J."/>
            <person name="Barry K."/>
            <person name="Miller A.N."/>
            <person name="Grigoriev I.V."/>
            <person name="Debuchy R."/>
            <person name="Gladieux P."/>
            <person name="Hiltunen Thoren M."/>
            <person name="Johannesson H."/>
        </authorList>
    </citation>
    <scope>NUCLEOTIDE SEQUENCE</scope>
    <source>
        <strain evidence="4">PSN293</strain>
    </source>
</reference>
<reference evidence="4" key="2">
    <citation type="submission" date="2023-05" db="EMBL/GenBank/DDBJ databases">
        <authorList>
            <consortium name="Lawrence Berkeley National Laboratory"/>
            <person name="Steindorff A."/>
            <person name="Hensen N."/>
            <person name="Bonometti L."/>
            <person name="Westerberg I."/>
            <person name="Brannstrom I.O."/>
            <person name="Guillou S."/>
            <person name="Cros-Aarteil S."/>
            <person name="Calhoun S."/>
            <person name="Haridas S."/>
            <person name="Kuo A."/>
            <person name="Mondo S."/>
            <person name="Pangilinan J."/>
            <person name="Riley R."/>
            <person name="Labutti K."/>
            <person name="Andreopoulos B."/>
            <person name="Lipzen A."/>
            <person name="Chen C."/>
            <person name="Yanf M."/>
            <person name="Daum C."/>
            <person name="Ng V."/>
            <person name="Clum A."/>
            <person name="Ohm R."/>
            <person name="Martin F."/>
            <person name="Silar P."/>
            <person name="Natvig D."/>
            <person name="Lalanne C."/>
            <person name="Gautier V."/>
            <person name="Ament-Velasquez S.L."/>
            <person name="Kruys A."/>
            <person name="Hutchinson M.I."/>
            <person name="Powell A.J."/>
            <person name="Barry K."/>
            <person name="Miller A.N."/>
            <person name="Grigoriev I.V."/>
            <person name="Debuchy R."/>
            <person name="Gladieux P."/>
            <person name="Thoren M.H."/>
            <person name="Johannesson H."/>
        </authorList>
    </citation>
    <scope>NUCLEOTIDE SEQUENCE</scope>
    <source>
        <strain evidence="4">PSN293</strain>
    </source>
</reference>
<feature type="transmembrane region" description="Helical" evidence="2">
    <location>
        <begin position="12"/>
        <end position="29"/>
    </location>
</feature>
<feature type="region of interest" description="Disordered" evidence="1">
    <location>
        <begin position="41"/>
        <end position="121"/>
    </location>
</feature>
<name>A0AAN6Y538_9PEZI</name>
<sequence>MSFATRRTSALLRFVVPAFLIILVLYYWTSPSPAIYSVSSPNVDKARPEAPQTHDTSGVYPTHENTENTNEGNSQGQTAPQAPSSPKKEDFPPAPPVAPPAPSAIPPVAPTTHAASAAGTHPIDVRIRAAEEEFEEKLSRESKSLEEAAAAYRKRRGRHPPPGFKEWYDFATENEAVMVEDFWDQIYHDLEPFWAKEPSRTRKDAWEFEMRINIRDHNATTTSGWFWTKIWISLIKEIEHLLPDMDIPLNAMDEPRVIVPWEDMDGFMTKAHKTRAMKEPADVVSTWSKLLPADQDPEENVDKTTRLWDRNKHFWEIVRRGCAPDSPARQAEIMTDFTKTPMIQNSLAAPHMENGYVKNYTLSTEFCHQPDLQALNGIFVEPITVAATDDLFPLFGGSKLAVNNEILLPAPMYWNEEERFVGKQTDQPSWSEKNDGAVWRGVATGGKNRENNWKAFQRHRFVAMNNGTKLTRAEEWSELPNNFALPPSNYHLGAQEEGKLGEWVGSWADVAFVDLMCETKQTPAILCNYTNPYYSVKDGMKLDKQFHWKYMPDIDGNSFSGRYLGFLRSTSLPIKATLWREWHDSRLVAWKHFVPMDNRFTEWYGIMEYFLGYKDRKGHDEEAEKIALAGRDWAQRVLRKEDMKIYVLRLLLEYARVSDDRRERMGWVEDLVGAAVEDPDA</sequence>
<evidence type="ECO:0000256" key="1">
    <source>
        <dbReference type="SAM" id="MobiDB-lite"/>
    </source>
</evidence>
<dbReference type="Proteomes" id="UP001301769">
    <property type="component" value="Unassembled WGS sequence"/>
</dbReference>
<feature type="domain" description="Glycosyl transferase CAP10" evidence="3">
    <location>
        <begin position="366"/>
        <end position="659"/>
    </location>
</feature>
<protein>
    <recommendedName>
        <fullName evidence="3">Glycosyl transferase CAP10 domain-containing protein</fullName>
    </recommendedName>
</protein>
<evidence type="ECO:0000313" key="5">
    <source>
        <dbReference type="Proteomes" id="UP001301769"/>
    </source>
</evidence>
<dbReference type="PANTHER" id="PTHR12203:SF22">
    <property type="entry name" value="CAPSULE ASSOCIATED PROTEIN"/>
    <property type="match status" value="1"/>
</dbReference>
<keyword evidence="2" id="KW-1133">Transmembrane helix</keyword>
<dbReference type="Pfam" id="PF05686">
    <property type="entry name" value="Glyco_transf_90"/>
    <property type="match status" value="1"/>
</dbReference>
<keyword evidence="2" id="KW-0472">Membrane</keyword>
<comment type="caution">
    <text evidence="4">The sequence shown here is derived from an EMBL/GenBank/DDBJ whole genome shotgun (WGS) entry which is preliminary data.</text>
</comment>
<gene>
    <name evidence="4" type="ORF">QBC37DRAFT_443276</name>
</gene>
<keyword evidence="5" id="KW-1185">Reference proteome</keyword>
<evidence type="ECO:0000256" key="2">
    <source>
        <dbReference type="SAM" id="Phobius"/>
    </source>
</evidence>
<dbReference type="EMBL" id="MU858201">
    <property type="protein sequence ID" value="KAK4209547.1"/>
    <property type="molecule type" value="Genomic_DNA"/>
</dbReference>